<proteinExistence type="inferred from homology"/>
<accession>A0A545U4B4</accession>
<evidence type="ECO:0000256" key="1">
    <source>
        <dbReference type="ARBA" id="ARBA00004651"/>
    </source>
</evidence>
<name>A0A545U4B4_9GAMM</name>
<evidence type="ECO:0000256" key="2">
    <source>
        <dbReference type="ARBA" id="ARBA00009784"/>
    </source>
</evidence>
<keyword evidence="3" id="KW-1003">Cell membrane</keyword>
<dbReference type="Proteomes" id="UP000319732">
    <property type="component" value="Unassembled WGS sequence"/>
</dbReference>
<feature type="transmembrane region" description="Helical" evidence="7">
    <location>
        <begin position="136"/>
        <end position="160"/>
    </location>
</feature>
<dbReference type="NCBIfam" id="TIGR00427">
    <property type="entry name" value="NAAT family transporter"/>
    <property type="match status" value="1"/>
</dbReference>
<gene>
    <name evidence="8" type="ORF">FKG94_05365</name>
</gene>
<dbReference type="GO" id="GO:0005886">
    <property type="term" value="C:plasma membrane"/>
    <property type="evidence" value="ECO:0007669"/>
    <property type="project" value="UniProtKB-SubCell"/>
</dbReference>
<comment type="similarity">
    <text evidence="2 7">Belongs to the UPF0056 (MarC) family.</text>
</comment>
<keyword evidence="9" id="KW-1185">Reference proteome</keyword>
<sequence>METVTAFMTLLLVMDPLGNIPVFLSALKDVPDSRRQKVILRELLIALLVLITFLFAGQYLLNLLGLSQEAIRIAGAIVLFLIALRMIFPQQGGIMGESLQGEPFIVPLAIPCVAGPSTLAVLMLMANSEGERTLDWILALCAAWLVSSLILLASTPLSRVLGQRGLIAVERLMGMILVMISVQMCLDGLANLLPAAGT</sequence>
<evidence type="ECO:0000313" key="8">
    <source>
        <dbReference type="EMBL" id="TQV84310.1"/>
    </source>
</evidence>
<feature type="transmembrane region" description="Helical" evidence="7">
    <location>
        <begin position="70"/>
        <end position="88"/>
    </location>
</feature>
<reference evidence="8 9" key="1">
    <citation type="submission" date="2019-06" db="EMBL/GenBank/DDBJ databases">
        <title>Whole genome sequence for Cellvibrionaceae sp. R142.</title>
        <authorList>
            <person name="Wang G."/>
        </authorList>
    </citation>
    <scope>NUCLEOTIDE SEQUENCE [LARGE SCALE GENOMIC DNA]</scope>
    <source>
        <strain evidence="8 9">R142</strain>
    </source>
</reference>
<keyword evidence="4 7" id="KW-0812">Transmembrane</keyword>
<dbReference type="PANTHER" id="PTHR33508:SF10">
    <property type="entry name" value="UPF0056 INNER MEMBRANE PROTEIN YHGN"/>
    <property type="match status" value="1"/>
</dbReference>
<evidence type="ECO:0000256" key="3">
    <source>
        <dbReference type="ARBA" id="ARBA00022475"/>
    </source>
</evidence>
<feature type="transmembrane region" description="Helical" evidence="7">
    <location>
        <begin position="39"/>
        <end position="58"/>
    </location>
</feature>
<organism evidence="8 9">
    <name type="scientific">Exilibacterium tricleocarpae</name>
    <dbReference type="NCBI Taxonomy" id="2591008"/>
    <lineage>
        <taxon>Bacteria</taxon>
        <taxon>Pseudomonadati</taxon>
        <taxon>Pseudomonadota</taxon>
        <taxon>Gammaproteobacteria</taxon>
        <taxon>Cellvibrionales</taxon>
        <taxon>Cellvibrionaceae</taxon>
        <taxon>Exilibacterium</taxon>
    </lineage>
</organism>
<evidence type="ECO:0000256" key="6">
    <source>
        <dbReference type="ARBA" id="ARBA00023136"/>
    </source>
</evidence>
<evidence type="ECO:0000256" key="7">
    <source>
        <dbReference type="RuleBase" id="RU362048"/>
    </source>
</evidence>
<dbReference type="PANTHER" id="PTHR33508">
    <property type="entry name" value="UPF0056 MEMBRANE PROTEIN YHCE"/>
    <property type="match status" value="1"/>
</dbReference>
<dbReference type="EMBL" id="VHSG01000006">
    <property type="protein sequence ID" value="TQV84310.1"/>
    <property type="molecule type" value="Genomic_DNA"/>
</dbReference>
<keyword evidence="6 7" id="KW-0472">Membrane</keyword>
<keyword evidence="5 7" id="KW-1133">Transmembrane helix</keyword>
<evidence type="ECO:0000256" key="4">
    <source>
        <dbReference type="ARBA" id="ARBA00022692"/>
    </source>
</evidence>
<feature type="transmembrane region" description="Helical" evidence="7">
    <location>
        <begin position="172"/>
        <end position="193"/>
    </location>
</feature>
<evidence type="ECO:0000313" key="9">
    <source>
        <dbReference type="Proteomes" id="UP000319732"/>
    </source>
</evidence>
<comment type="caution">
    <text evidence="8">The sequence shown here is derived from an EMBL/GenBank/DDBJ whole genome shotgun (WGS) entry which is preliminary data.</text>
</comment>
<dbReference type="Pfam" id="PF01914">
    <property type="entry name" value="MarC"/>
    <property type="match status" value="1"/>
</dbReference>
<evidence type="ECO:0000256" key="5">
    <source>
        <dbReference type="ARBA" id="ARBA00022989"/>
    </source>
</evidence>
<feature type="transmembrane region" description="Helical" evidence="7">
    <location>
        <begin position="104"/>
        <end position="124"/>
    </location>
</feature>
<dbReference type="AlphaFoldDB" id="A0A545U4B4"/>
<feature type="transmembrane region" description="Helical" evidence="7">
    <location>
        <begin position="6"/>
        <end position="27"/>
    </location>
</feature>
<dbReference type="InterPro" id="IPR002771">
    <property type="entry name" value="Multi_antbiot-R_MarC"/>
</dbReference>
<protein>
    <recommendedName>
        <fullName evidence="7">UPF0056 membrane protein</fullName>
    </recommendedName>
</protein>
<comment type="subcellular location">
    <subcellularLocation>
        <location evidence="1 7">Cell membrane</location>
        <topology evidence="1 7">Multi-pass membrane protein</topology>
    </subcellularLocation>
</comment>
<dbReference type="OrthoDB" id="21094at2"/>